<keyword evidence="2" id="KW-1185">Reference proteome</keyword>
<organism evidence="1 2">
    <name type="scientific">Parelaphostrongylus tenuis</name>
    <name type="common">Meningeal worm</name>
    <dbReference type="NCBI Taxonomy" id="148309"/>
    <lineage>
        <taxon>Eukaryota</taxon>
        <taxon>Metazoa</taxon>
        <taxon>Ecdysozoa</taxon>
        <taxon>Nematoda</taxon>
        <taxon>Chromadorea</taxon>
        <taxon>Rhabditida</taxon>
        <taxon>Rhabditina</taxon>
        <taxon>Rhabditomorpha</taxon>
        <taxon>Strongyloidea</taxon>
        <taxon>Metastrongylidae</taxon>
        <taxon>Parelaphostrongylus</taxon>
    </lineage>
</organism>
<sequence length="115" mass="12974">MDNNDEAECNMLANLRNIEAIPANYISFSGTFLTTNIIMANWSRAMWQSVVNRAIRMLAAGPFATHFSSAFATGGFVDCFEVRSKLLREQFALKAVEKGKLKDPRRTSRLRTPQK</sequence>
<evidence type="ECO:0000313" key="1">
    <source>
        <dbReference type="EMBL" id="KAJ1362248.1"/>
    </source>
</evidence>
<dbReference type="AlphaFoldDB" id="A0AAD5QRS0"/>
<dbReference type="Proteomes" id="UP001196413">
    <property type="component" value="Unassembled WGS sequence"/>
</dbReference>
<comment type="caution">
    <text evidence="1">The sequence shown here is derived from an EMBL/GenBank/DDBJ whole genome shotgun (WGS) entry which is preliminary data.</text>
</comment>
<gene>
    <name evidence="1" type="ORF">KIN20_021746</name>
</gene>
<protein>
    <submittedName>
        <fullName evidence="1">Uncharacterized protein</fullName>
    </submittedName>
</protein>
<proteinExistence type="predicted"/>
<evidence type="ECO:0000313" key="2">
    <source>
        <dbReference type="Proteomes" id="UP001196413"/>
    </source>
</evidence>
<name>A0AAD5QRS0_PARTN</name>
<dbReference type="EMBL" id="JAHQIW010004405">
    <property type="protein sequence ID" value="KAJ1362248.1"/>
    <property type="molecule type" value="Genomic_DNA"/>
</dbReference>
<reference evidence="1" key="1">
    <citation type="submission" date="2021-06" db="EMBL/GenBank/DDBJ databases">
        <title>Parelaphostrongylus tenuis whole genome reference sequence.</title>
        <authorList>
            <person name="Garwood T.J."/>
            <person name="Larsen P.A."/>
            <person name="Fountain-Jones N.M."/>
            <person name="Garbe J.R."/>
            <person name="Macchietto M.G."/>
            <person name="Kania S.A."/>
            <person name="Gerhold R.W."/>
            <person name="Richards J.E."/>
            <person name="Wolf T.M."/>
        </authorList>
    </citation>
    <scope>NUCLEOTIDE SEQUENCE</scope>
    <source>
        <strain evidence="1">MNPRO001-30</strain>
        <tissue evidence="1">Meninges</tissue>
    </source>
</reference>
<accession>A0AAD5QRS0</accession>